<dbReference type="GeneTree" id="ENSGT00940000160767"/>
<reference evidence="3" key="2">
    <citation type="submission" date="2025-09" db="UniProtKB">
        <authorList>
            <consortium name="Ensembl"/>
        </authorList>
    </citation>
    <scope>IDENTIFICATION</scope>
</reference>
<organism evidence="3 4">
    <name type="scientific">Serinus canaria</name>
    <name type="common">Island canary</name>
    <name type="synonym">Fringilla canaria</name>
    <dbReference type="NCBI Taxonomy" id="9135"/>
    <lineage>
        <taxon>Eukaryota</taxon>
        <taxon>Metazoa</taxon>
        <taxon>Chordata</taxon>
        <taxon>Craniata</taxon>
        <taxon>Vertebrata</taxon>
        <taxon>Euteleostomi</taxon>
        <taxon>Archelosauria</taxon>
        <taxon>Archosauria</taxon>
        <taxon>Dinosauria</taxon>
        <taxon>Saurischia</taxon>
        <taxon>Theropoda</taxon>
        <taxon>Coelurosauria</taxon>
        <taxon>Aves</taxon>
        <taxon>Neognathae</taxon>
        <taxon>Neoaves</taxon>
        <taxon>Telluraves</taxon>
        <taxon>Australaves</taxon>
        <taxon>Passeriformes</taxon>
        <taxon>Passeroidea</taxon>
        <taxon>Fringillidae</taxon>
        <taxon>Carduelinae</taxon>
        <taxon>Serinus</taxon>
    </lineage>
</organism>
<protein>
    <recommendedName>
        <fullName evidence="2">BPTI/Kunitz inhibitor domain-containing protein</fullName>
    </recommendedName>
</protein>
<dbReference type="Gene3D" id="4.10.410.10">
    <property type="entry name" value="Pancreatic trypsin inhibitor Kunitz domain"/>
    <property type="match status" value="1"/>
</dbReference>
<dbReference type="InterPro" id="IPR050098">
    <property type="entry name" value="TFPI/VKTCI-like"/>
</dbReference>
<accession>A0A8C9MKU2</accession>
<sequence length="82" mass="9399">KLVHSFCALKADEGPCKAIHIRYFFSIKSRKCEVFEYGGCHGNENNFLTLQECQEKCVPKAIGKDKSCLQHCSFSKLYYLCL</sequence>
<dbReference type="PRINTS" id="PR00759">
    <property type="entry name" value="BASICPTASE"/>
</dbReference>
<evidence type="ECO:0000313" key="4">
    <source>
        <dbReference type="Proteomes" id="UP000694409"/>
    </source>
</evidence>
<evidence type="ECO:0000256" key="1">
    <source>
        <dbReference type="ARBA" id="ARBA00023157"/>
    </source>
</evidence>
<dbReference type="PROSITE" id="PS50279">
    <property type="entry name" value="BPTI_KUNITZ_2"/>
    <property type="match status" value="1"/>
</dbReference>
<dbReference type="InterPro" id="IPR020901">
    <property type="entry name" value="Prtase_inh_Kunz-CS"/>
</dbReference>
<evidence type="ECO:0000259" key="2">
    <source>
        <dbReference type="PROSITE" id="PS50279"/>
    </source>
</evidence>
<dbReference type="Ensembl" id="ENSSCAT00000005751.1">
    <property type="protein sequence ID" value="ENSSCAP00000004987.1"/>
    <property type="gene ID" value="ENSSCAG00000004026.1"/>
</dbReference>
<name>A0A8C9MKU2_SERCA</name>
<keyword evidence="1" id="KW-1015">Disulfide bond</keyword>
<dbReference type="PROSITE" id="PS00280">
    <property type="entry name" value="BPTI_KUNITZ_1"/>
    <property type="match status" value="1"/>
</dbReference>
<dbReference type="Pfam" id="PF00014">
    <property type="entry name" value="Kunitz_BPTI"/>
    <property type="match status" value="1"/>
</dbReference>
<dbReference type="PANTHER" id="PTHR10083">
    <property type="entry name" value="KUNITZ-TYPE PROTEASE INHIBITOR-RELATED"/>
    <property type="match status" value="1"/>
</dbReference>
<evidence type="ECO:0000313" key="3">
    <source>
        <dbReference type="Ensembl" id="ENSSCAP00000004987.1"/>
    </source>
</evidence>
<keyword evidence="4" id="KW-1185">Reference proteome</keyword>
<dbReference type="Proteomes" id="UP000694409">
    <property type="component" value="Unassembled WGS sequence"/>
</dbReference>
<reference evidence="3" key="1">
    <citation type="submission" date="2025-08" db="UniProtKB">
        <authorList>
            <consortium name="Ensembl"/>
        </authorList>
    </citation>
    <scope>IDENTIFICATION</scope>
</reference>
<dbReference type="InterPro" id="IPR036880">
    <property type="entry name" value="Kunitz_BPTI_sf"/>
</dbReference>
<dbReference type="SMART" id="SM00131">
    <property type="entry name" value="KU"/>
    <property type="match status" value="1"/>
</dbReference>
<dbReference type="FunFam" id="4.10.410.10:FF:000004">
    <property type="entry name" value="Tissue factor pathway inhibitor"/>
    <property type="match status" value="1"/>
</dbReference>
<feature type="domain" description="BPTI/Kunitz inhibitor" evidence="2">
    <location>
        <begin position="7"/>
        <end position="57"/>
    </location>
</feature>
<dbReference type="CDD" id="cd22613">
    <property type="entry name" value="Kunitz_TFPI1_1-like"/>
    <property type="match status" value="1"/>
</dbReference>
<dbReference type="PANTHER" id="PTHR10083:SF374">
    <property type="entry name" value="BPTI_KUNITZ INHIBITOR DOMAIN-CONTAINING PROTEIN"/>
    <property type="match status" value="1"/>
</dbReference>
<dbReference type="GO" id="GO:0004867">
    <property type="term" value="F:serine-type endopeptidase inhibitor activity"/>
    <property type="evidence" value="ECO:0007669"/>
    <property type="project" value="InterPro"/>
</dbReference>
<proteinExistence type="predicted"/>
<dbReference type="AlphaFoldDB" id="A0A8C9MKU2"/>
<dbReference type="InterPro" id="IPR002223">
    <property type="entry name" value="Kunitz_BPTI"/>
</dbReference>
<dbReference type="OMA" id="GRANIMR"/>
<dbReference type="SUPFAM" id="SSF57362">
    <property type="entry name" value="BPTI-like"/>
    <property type="match status" value="1"/>
</dbReference>